<reference evidence="3" key="1">
    <citation type="journal article" date="2014" name="Proc. Natl. Acad. Sci. U.S.A.">
        <title>Extensive sampling of basidiomycete genomes demonstrates inadequacy of the white-rot/brown-rot paradigm for wood decay fungi.</title>
        <authorList>
            <person name="Riley R."/>
            <person name="Salamov A.A."/>
            <person name="Brown D.W."/>
            <person name="Nagy L.G."/>
            <person name="Floudas D."/>
            <person name="Held B.W."/>
            <person name="Levasseur A."/>
            <person name="Lombard V."/>
            <person name="Morin E."/>
            <person name="Otillar R."/>
            <person name="Lindquist E.A."/>
            <person name="Sun H."/>
            <person name="LaButti K.M."/>
            <person name="Schmutz J."/>
            <person name="Jabbour D."/>
            <person name="Luo H."/>
            <person name="Baker S.E."/>
            <person name="Pisabarro A.G."/>
            <person name="Walton J.D."/>
            <person name="Blanchette R.A."/>
            <person name="Henrissat B."/>
            <person name="Martin F."/>
            <person name="Cullen D."/>
            <person name="Hibbett D.S."/>
            <person name="Grigoriev I.V."/>
        </authorList>
    </citation>
    <scope>NUCLEOTIDE SEQUENCE [LARGE SCALE GENOMIC DNA]</scope>
    <source>
        <strain evidence="3">CBS 339.88</strain>
    </source>
</reference>
<evidence type="ECO:0000313" key="2">
    <source>
        <dbReference type="EMBL" id="KDR72313.1"/>
    </source>
</evidence>
<dbReference type="OrthoDB" id="2970010at2759"/>
<gene>
    <name evidence="2" type="ORF">GALMADRAFT_1343973</name>
</gene>
<keyword evidence="3" id="KW-1185">Reference proteome</keyword>
<proteinExistence type="predicted"/>
<keyword evidence="1" id="KW-0732">Signal</keyword>
<evidence type="ECO:0000256" key="1">
    <source>
        <dbReference type="SAM" id="SignalP"/>
    </source>
</evidence>
<accession>A0A067SZV8</accession>
<evidence type="ECO:0000313" key="3">
    <source>
        <dbReference type="Proteomes" id="UP000027222"/>
    </source>
</evidence>
<feature type="signal peptide" evidence="1">
    <location>
        <begin position="1"/>
        <end position="20"/>
    </location>
</feature>
<dbReference type="HOGENOM" id="CLU_1959753_0_0_1"/>
<feature type="chain" id="PRO_5001646385" description="Secreted protein" evidence="1">
    <location>
        <begin position="21"/>
        <end position="154"/>
    </location>
</feature>
<evidence type="ECO:0008006" key="4">
    <source>
        <dbReference type="Google" id="ProtNLM"/>
    </source>
</evidence>
<dbReference type="Proteomes" id="UP000027222">
    <property type="component" value="Unassembled WGS sequence"/>
</dbReference>
<dbReference type="AlphaFoldDB" id="A0A067SZV8"/>
<protein>
    <recommendedName>
        <fullName evidence="4">Secreted protein</fullName>
    </recommendedName>
</protein>
<name>A0A067SZV8_GALM3</name>
<organism evidence="2 3">
    <name type="scientific">Galerina marginata (strain CBS 339.88)</name>
    <dbReference type="NCBI Taxonomy" id="685588"/>
    <lineage>
        <taxon>Eukaryota</taxon>
        <taxon>Fungi</taxon>
        <taxon>Dikarya</taxon>
        <taxon>Basidiomycota</taxon>
        <taxon>Agaricomycotina</taxon>
        <taxon>Agaricomycetes</taxon>
        <taxon>Agaricomycetidae</taxon>
        <taxon>Agaricales</taxon>
        <taxon>Agaricineae</taxon>
        <taxon>Strophariaceae</taxon>
        <taxon>Galerina</taxon>
    </lineage>
</organism>
<sequence length="154" mass="16315">MKFINLTALVICVFTGQAIAVAVDGYEVQNLAARSFTVSLPTLTFPHGPTTKPPPPPPPPAPYVAFNVAPAGVYCGHGTTITCSPIAGSVVCKNNFTPKQASIVVTHAQGNCHISLYPENNQHGGVIQRLNTDTTGTCIYTDVAEYQSYGIYCD</sequence>
<dbReference type="EMBL" id="KL142389">
    <property type="protein sequence ID" value="KDR72313.1"/>
    <property type="molecule type" value="Genomic_DNA"/>
</dbReference>